<sequence>MNEFLKTMTGMSGMTDQILATDFLISSKSGVINTAFALTESVTPELRGALREQLFAAIDSHEKISSYIISKGYYRPNEMKEQIQIDLTAAQDSLNLTQ</sequence>
<proteinExistence type="predicted"/>
<evidence type="ECO:0000313" key="1">
    <source>
        <dbReference type="EMBL" id="KIL50619.1"/>
    </source>
</evidence>
<dbReference type="EMBL" id="JXRP01000008">
    <property type="protein sequence ID" value="KIL50619.1"/>
    <property type="molecule type" value="Genomic_DNA"/>
</dbReference>
<dbReference type="Proteomes" id="UP000031938">
    <property type="component" value="Unassembled WGS sequence"/>
</dbReference>
<dbReference type="RefSeq" id="WP_041086199.1">
    <property type="nucleotide sequence ID" value="NZ_JXRP01000008.1"/>
</dbReference>
<comment type="caution">
    <text evidence="1">The sequence shown here is derived from an EMBL/GenBank/DDBJ whole genome shotgun (WGS) entry which is preliminary data.</text>
</comment>
<reference evidence="1 2" key="1">
    <citation type="submission" date="2015-01" db="EMBL/GenBank/DDBJ databases">
        <title>Genome sequencing of Jeotgalibacillus soli.</title>
        <authorList>
            <person name="Goh K.M."/>
            <person name="Chan K.-G."/>
            <person name="Yaakop A.S."/>
            <person name="Ee R."/>
            <person name="Gan H.M."/>
            <person name="Chan C.S."/>
        </authorList>
    </citation>
    <scope>NUCLEOTIDE SEQUENCE [LARGE SCALE GENOMIC DNA]</scope>
    <source>
        <strain evidence="1 2">P9</strain>
    </source>
</reference>
<dbReference type="PANTHER" id="PTHR39183">
    <property type="entry name" value="SPORE COAT PROTEIN F-LIKE PROTEIN YHCQ"/>
    <property type="match status" value="1"/>
</dbReference>
<dbReference type="PATRIC" id="fig|889306.3.peg.618"/>
<dbReference type="STRING" id="889306.KP78_06200"/>
<accession>A0A0C2S9I7</accession>
<keyword evidence="1" id="KW-0946">Virion</keyword>
<keyword evidence="2" id="KW-1185">Reference proteome</keyword>
<name>A0A0C2S9I7_9BACL</name>
<keyword evidence="1" id="KW-0167">Capsid protein</keyword>
<evidence type="ECO:0000313" key="2">
    <source>
        <dbReference type="Proteomes" id="UP000031938"/>
    </source>
</evidence>
<dbReference type="AlphaFoldDB" id="A0A0C2S9I7"/>
<protein>
    <submittedName>
        <fullName evidence="1">Spore coat protein GerQ</fullName>
    </submittedName>
</protein>
<dbReference type="PANTHER" id="PTHR39183:SF1">
    <property type="entry name" value="SPORE COAT PROTEIN F-LIKE PROTEIN YHCQ"/>
    <property type="match status" value="1"/>
</dbReference>
<organism evidence="1 2">
    <name type="scientific">Jeotgalibacillus soli</name>
    <dbReference type="NCBI Taxonomy" id="889306"/>
    <lineage>
        <taxon>Bacteria</taxon>
        <taxon>Bacillati</taxon>
        <taxon>Bacillota</taxon>
        <taxon>Bacilli</taxon>
        <taxon>Bacillales</taxon>
        <taxon>Caryophanaceae</taxon>
        <taxon>Jeotgalibacillus</taxon>
    </lineage>
</organism>
<dbReference type="InterPro" id="IPR012851">
    <property type="entry name" value="Spore_coat_CotF-like"/>
</dbReference>
<dbReference type="OrthoDB" id="1930261at2"/>
<dbReference type="Pfam" id="PF07875">
    <property type="entry name" value="Coat_F"/>
    <property type="match status" value="1"/>
</dbReference>
<gene>
    <name evidence="1" type="ORF">KP78_06200</name>
</gene>